<dbReference type="GO" id="GO:0004519">
    <property type="term" value="F:endonuclease activity"/>
    <property type="evidence" value="ECO:0007669"/>
    <property type="project" value="UniProtKB-KW"/>
</dbReference>
<dbReference type="AlphaFoldDB" id="A0AA43KCY0"/>
<protein>
    <submittedName>
        <fullName evidence="2">Uma2 family endonuclease</fullName>
    </submittedName>
</protein>
<keyword evidence="2" id="KW-0255">Endonuclease</keyword>
<gene>
    <name evidence="2" type="ORF">NWP17_14615</name>
</gene>
<keyword evidence="3" id="KW-1185">Reference proteome</keyword>
<dbReference type="InterPro" id="IPR008538">
    <property type="entry name" value="Uma2"/>
</dbReference>
<evidence type="ECO:0000313" key="2">
    <source>
        <dbReference type="EMBL" id="MDH6061650.1"/>
    </source>
</evidence>
<dbReference type="RefSeq" id="WP_280655617.1">
    <property type="nucleotide sequence ID" value="NZ_JANQDH010000097.1"/>
</dbReference>
<organism evidence="2 3">
    <name type="scientific">Chrysosporum bergii ANA360D</name>
    <dbReference type="NCBI Taxonomy" id="617107"/>
    <lineage>
        <taxon>Bacteria</taxon>
        <taxon>Bacillati</taxon>
        <taxon>Cyanobacteriota</taxon>
        <taxon>Cyanophyceae</taxon>
        <taxon>Nostocales</taxon>
        <taxon>Nodulariaceae</taxon>
        <taxon>Chrysosporum</taxon>
    </lineage>
</organism>
<comment type="caution">
    <text evidence="2">The sequence shown here is derived from an EMBL/GenBank/DDBJ whole genome shotgun (WGS) entry which is preliminary data.</text>
</comment>
<sequence>IDYQVMDTLQEYVLINTKRRRIDCFRRNEQGLWVLQFYSAEQDFFRLYSVDFEATIAEVYEDVVF</sequence>
<dbReference type="PANTHER" id="PTHR36558:SF1">
    <property type="entry name" value="RESTRICTION ENDONUCLEASE DOMAIN-CONTAINING PROTEIN-RELATED"/>
    <property type="match status" value="1"/>
</dbReference>
<feature type="domain" description="Putative restriction endonuclease" evidence="1">
    <location>
        <begin position="2"/>
        <end position="47"/>
    </location>
</feature>
<dbReference type="Proteomes" id="UP001159387">
    <property type="component" value="Unassembled WGS sequence"/>
</dbReference>
<keyword evidence="2" id="KW-0378">Hydrolase</keyword>
<keyword evidence="2" id="KW-0540">Nuclease</keyword>
<dbReference type="Pfam" id="PF05685">
    <property type="entry name" value="Uma2"/>
    <property type="match status" value="1"/>
</dbReference>
<dbReference type="EMBL" id="JANQDH010000097">
    <property type="protein sequence ID" value="MDH6061650.1"/>
    <property type="molecule type" value="Genomic_DNA"/>
</dbReference>
<evidence type="ECO:0000313" key="3">
    <source>
        <dbReference type="Proteomes" id="UP001159387"/>
    </source>
</evidence>
<dbReference type="PANTHER" id="PTHR36558">
    <property type="entry name" value="GLR1098 PROTEIN"/>
    <property type="match status" value="1"/>
</dbReference>
<reference evidence="2 3" key="1">
    <citation type="journal article" date="2023" name="J. Phycol.">
        <title>Chrysosporum ovalisporum is synonymous with the true-branching cyanobacterium Umezakia natans (Nostocales/Aphanizomenonaceae).</title>
        <authorList>
            <person name="McGregor G.B."/>
            <person name="Sendall B.C."/>
            <person name="Niiyama Y."/>
            <person name="Tuji A."/>
            <person name="Willis A."/>
        </authorList>
    </citation>
    <scope>NUCLEOTIDE SEQUENCE [LARGE SCALE GENOMIC DNA]</scope>
    <source>
        <strain evidence="2 3">ANA360D</strain>
    </source>
</reference>
<name>A0AA43KCY0_9CYAN</name>
<proteinExistence type="predicted"/>
<accession>A0AA43KCY0</accession>
<evidence type="ECO:0000259" key="1">
    <source>
        <dbReference type="Pfam" id="PF05685"/>
    </source>
</evidence>
<feature type="non-terminal residue" evidence="2">
    <location>
        <position position="1"/>
    </location>
</feature>